<sequence length="96" mass="10332">MMTMEIIPLEGIVATAAVFFLVQILVYLILSKSSDVFSKNTKRSLSFRHVRSLSIRRILAALSDVPSGGEPSPPNESPSPFSIGGECAAMFRDGSS</sequence>
<evidence type="ECO:0000313" key="3">
    <source>
        <dbReference type="Proteomes" id="UP000504603"/>
    </source>
</evidence>
<dbReference type="AlphaFoldDB" id="A0A6J1D0M4"/>
<keyword evidence="2" id="KW-0812">Transmembrane</keyword>
<proteinExistence type="predicted"/>
<dbReference type="KEGG" id="mcha:111016209"/>
<evidence type="ECO:0000256" key="2">
    <source>
        <dbReference type="SAM" id="Phobius"/>
    </source>
</evidence>
<dbReference type="RefSeq" id="XP_022147203.1">
    <property type="nucleotide sequence ID" value="XM_022291511.1"/>
</dbReference>
<keyword evidence="3" id="KW-1185">Reference proteome</keyword>
<accession>A0A6J1D0M4</accession>
<reference evidence="4" key="1">
    <citation type="submission" date="2025-08" db="UniProtKB">
        <authorList>
            <consortium name="RefSeq"/>
        </authorList>
    </citation>
    <scope>IDENTIFICATION</scope>
    <source>
        <strain evidence="4">OHB3-1</strain>
    </source>
</reference>
<dbReference type="GeneID" id="111016209"/>
<evidence type="ECO:0000313" key="4">
    <source>
        <dbReference type="RefSeq" id="XP_022147203.1"/>
    </source>
</evidence>
<feature type="region of interest" description="Disordered" evidence="1">
    <location>
        <begin position="64"/>
        <end position="84"/>
    </location>
</feature>
<keyword evidence="2" id="KW-1133">Transmembrane helix</keyword>
<feature type="transmembrane region" description="Helical" evidence="2">
    <location>
        <begin position="6"/>
        <end position="30"/>
    </location>
</feature>
<name>A0A6J1D0M4_MOMCH</name>
<evidence type="ECO:0000256" key="1">
    <source>
        <dbReference type="SAM" id="MobiDB-lite"/>
    </source>
</evidence>
<protein>
    <submittedName>
        <fullName evidence="4">Uncharacterized protein LOC111016209</fullName>
    </submittedName>
</protein>
<dbReference type="OrthoDB" id="999321at2759"/>
<organism evidence="3 4">
    <name type="scientific">Momordica charantia</name>
    <name type="common">Bitter gourd</name>
    <name type="synonym">Balsam pear</name>
    <dbReference type="NCBI Taxonomy" id="3673"/>
    <lineage>
        <taxon>Eukaryota</taxon>
        <taxon>Viridiplantae</taxon>
        <taxon>Streptophyta</taxon>
        <taxon>Embryophyta</taxon>
        <taxon>Tracheophyta</taxon>
        <taxon>Spermatophyta</taxon>
        <taxon>Magnoliopsida</taxon>
        <taxon>eudicotyledons</taxon>
        <taxon>Gunneridae</taxon>
        <taxon>Pentapetalae</taxon>
        <taxon>rosids</taxon>
        <taxon>fabids</taxon>
        <taxon>Cucurbitales</taxon>
        <taxon>Cucurbitaceae</taxon>
        <taxon>Momordiceae</taxon>
        <taxon>Momordica</taxon>
    </lineage>
</organism>
<keyword evidence="2" id="KW-0472">Membrane</keyword>
<dbReference type="PANTHER" id="PTHR34268:SF8">
    <property type="entry name" value="FAE DOMAIN-CONTAINING PROTEIN"/>
    <property type="match status" value="1"/>
</dbReference>
<gene>
    <name evidence="4" type="primary">LOC111016209</name>
</gene>
<dbReference type="Proteomes" id="UP000504603">
    <property type="component" value="Unplaced"/>
</dbReference>
<dbReference type="PANTHER" id="PTHR34268">
    <property type="entry name" value="OS01G0321850 PROTEIN"/>
    <property type="match status" value="1"/>
</dbReference>